<sequence length="173" mass="17661">MGDSLLSASTQTDPAAPTTPSSHKNLHSTSSANEDVDEATKAYRRPQGVVRTSSSNYATALVAANQGSAALNMSTDTKPSNITGSTTTQSPVSTTSETPFPAPSQGVVPLRSGVGTGQAEAVKKVSPTGLSLGSLGRQASWSEQDMKHIFSARLMGRVEGDAGYSSGTEGGTK</sequence>
<gene>
    <name evidence="2" type="ORF">K469DRAFT_618226</name>
</gene>
<proteinExistence type="predicted"/>
<reference evidence="2" key="1">
    <citation type="journal article" date="2020" name="Stud. Mycol.">
        <title>101 Dothideomycetes genomes: a test case for predicting lifestyles and emergence of pathogens.</title>
        <authorList>
            <person name="Haridas S."/>
            <person name="Albert R."/>
            <person name="Binder M."/>
            <person name="Bloem J."/>
            <person name="Labutti K."/>
            <person name="Salamov A."/>
            <person name="Andreopoulos B."/>
            <person name="Baker S."/>
            <person name="Barry K."/>
            <person name="Bills G."/>
            <person name="Bluhm B."/>
            <person name="Cannon C."/>
            <person name="Castanera R."/>
            <person name="Culley D."/>
            <person name="Daum C."/>
            <person name="Ezra D."/>
            <person name="Gonzalez J."/>
            <person name="Henrissat B."/>
            <person name="Kuo A."/>
            <person name="Liang C."/>
            <person name="Lipzen A."/>
            <person name="Lutzoni F."/>
            <person name="Magnuson J."/>
            <person name="Mondo S."/>
            <person name="Nolan M."/>
            <person name="Ohm R."/>
            <person name="Pangilinan J."/>
            <person name="Park H.-J."/>
            <person name="Ramirez L."/>
            <person name="Alfaro M."/>
            <person name="Sun H."/>
            <person name="Tritt A."/>
            <person name="Yoshinaga Y."/>
            <person name="Zwiers L.-H."/>
            <person name="Turgeon B."/>
            <person name="Goodwin S."/>
            <person name="Spatafora J."/>
            <person name="Crous P."/>
            <person name="Grigoriev I."/>
        </authorList>
    </citation>
    <scope>NUCLEOTIDE SEQUENCE</scope>
    <source>
        <strain evidence="2">CBS 207.26</strain>
    </source>
</reference>
<keyword evidence="3" id="KW-1185">Reference proteome</keyword>
<dbReference type="EMBL" id="ML994612">
    <property type="protein sequence ID" value="KAF2194289.1"/>
    <property type="molecule type" value="Genomic_DNA"/>
</dbReference>
<accession>A0A6A6EU19</accession>
<evidence type="ECO:0000256" key="1">
    <source>
        <dbReference type="SAM" id="MobiDB-lite"/>
    </source>
</evidence>
<dbReference type="Proteomes" id="UP000800200">
    <property type="component" value="Unassembled WGS sequence"/>
</dbReference>
<organism evidence="2 3">
    <name type="scientific">Zopfia rhizophila CBS 207.26</name>
    <dbReference type="NCBI Taxonomy" id="1314779"/>
    <lineage>
        <taxon>Eukaryota</taxon>
        <taxon>Fungi</taxon>
        <taxon>Dikarya</taxon>
        <taxon>Ascomycota</taxon>
        <taxon>Pezizomycotina</taxon>
        <taxon>Dothideomycetes</taxon>
        <taxon>Dothideomycetes incertae sedis</taxon>
        <taxon>Zopfiaceae</taxon>
        <taxon>Zopfia</taxon>
    </lineage>
</organism>
<protein>
    <submittedName>
        <fullName evidence="2">Uncharacterized protein</fullName>
    </submittedName>
</protein>
<feature type="region of interest" description="Disordered" evidence="1">
    <location>
        <begin position="1"/>
        <end position="112"/>
    </location>
</feature>
<feature type="compositionally biased region" description="Polar residues" evidence="1">
    <location>
        <begin position="65"/>
        <end position="82"/>
    </location>
</feature>
<dbReference type="AlphaFoldDB" id="A0A6A6EU19"/>
<feature type="compositionally biased region" description="Polar residues" evidence="1">
    <location>
        <begin position="1"/>
        <end position="33"/>
    </location>
</feature>
<feature type="compositionally biased region" description="Low complexity" evidence="1">
    <location>
        <begin position="83"/>
        <end position="98"/>
    </location>
</feature>
<evidence type="ECO:0000313" key="3">
    <source>
        <dbReference type="Proteomes" id="UP000800200"/>
    </source>
</evidence>
<dbReference type="OrthoDB" id="3795253at2759"/>
<name>A0A6A6EU19_9PEZI</name>
<evidence type="ECO:0000313" key="2">
    <source>
        <dbReference type="EMBL" id="KAF2194289.1"/>
    </source>
</evidence>